<accession>A0A512C5L4</accession>
<dbReference type="Proteomes" id="UP000321301">
    <property type="component" value="Unassembled WGS sequence"/>
</dbReference>
<reference evidence="2 3" key="1">
    <citation type="submission" date="2019-07" db="EMBL/GenBank/DDBJ databases">
        <title>Whole genome shotgun sequence of Cyclobacterium qasimii NBRC 106168.</title>
        <authorList>
            <person name="Hosoyama A."/>
            <person name="Uohara A."/>
            <person name="Ohji S."/>
            <person name="Ichikawa N."/>
        </authorList>
    </citation>
    <scope>NUCLEOTIDE SEQUENCE [LARGE SCALE GENOMIC DNA]</scope>
    <source>
        <strain evidence="2 3">NBRC 106168</strain>
    </source>
</reference>
<feature type="transmembrane region" description="Helical" evidence="1">
    <location>
        <begin position="145"/>
        <end position="165"/>
    </location>
</feature>
<evidence type="ECO:0000256" key="1">
    <source>
        <dbReference type="SAM" id="Phobius"/>
    </source>
</evidence>
<keyword evidence="1" id="KW-0812">Transmembrane</keyword>
<evidence type="ECO:0000313" key="2">
    <source>
        <dbReference type="EMBL" id="GEO19504.1"/>
    </source>
</evidence>
<gene>
    <name evidence="2" type="primary">cysJ</name>
    <name evidence="2" type="ORF">CQA01_00380</name>
</gene>
<name>A0A512C5L4_9BACT</name>
<dbReference type="InterPro" id="IPR005625">
    <property type="entry name" value="PepSY-ass_TM"/>
</dbReference>
<organism evidence="2 3">
    <name type="scientific">Cyclobacterium qasimii</name>
    <dbReference type="NCBI Taxonomy" id="1350429"/>
    <lineage>
        <taxon>Bacteria</taxon>
        <taxon>Pseudomonadati</taxon>
        <taxon>Bacteroidota</taxon>
        <taxon>Cytophagia</taxon>
        <taxon>Cytophagales</taxon>
        <taxon>Cyclobacteriaceae</taxon>
        <taxon>Cyclobacterium</taxon>
    </lineage>
</organism>
<protein>
    <submittedName>
        <fullName evidence="2">Sulfite reductase</fullName>
    </submittedName>
</protein>
<keyword evidence="1" id="KW-1133">Transmembrane helix</keyword>
<evidence type="ECO:0000313" key="3">
    <source>
        <dbReference type="Proteomes" id="UP000321301"/>
    </source>
</evidence>
<feature type="transmembrane region" description="Helical" evidence="1">
    <location>
        <begin position="378"/>
        <end position="404"/>
    </location>
</feature>
<feature type="transmembrane region" description="Helical" evidence="1">
    <location>
        <begin position="190"/>
        <end position="212"/>
    </location>
</feature>
<feature type="transmembrane region" description="Helical" evidence="1">
    <location>
        <begin position="16"/>
        <end position="40"/>
    </location>
</feature>
<dbReference type="AlphaFoldDB" id="A0A512C5L4"/>
<dbReference type="EMBL" id="BJYV01000001">
    <property type="protein sequence ID" value="GEO19504.1"/>
    <property type="molecule type" value="Genomic_DNA"/>
</dbReference>
<dbReference type="PANTHER" id="PTHR34219:SF1">
    <property type="entry name" value="PEPSY DOMAIN-CONTAINING PROTEIN"/>
    <property type="match status" value="1"/>
</dbReference>
<sequence length="417" mass="47027">MKKTINQNIFPWIWKWHFIGGIISAPVIIILAITGILYLFRDSYEASQIQRLSQVEEMAGDKMTYQQQWELVKKEWEKVPTAVALPGSESEGTEFISGKFSQKSSLYIDPYAKKVNGIVNVKETDMQKVRKLHGELLLGRYGAKVVELVASWMVVLIITGLYIFWPRGKGIKGFVTIRTNQTKRILYRDIHALIGFWFSILLIIVLAGGLPWTDVFGAGFRWVQDKTETGYPATWESNTVKSIPDEGTISLDEVMAKAKELSLDGRTLIDLPQKPTDVFSIYNRTANLSLMKKYHLDQYSGEVLVSHGWADIGILIKGRLWVMAFHQGQFGLWNWYLMIFVAAGLLVLSVAAIVAYFYRKRPGSLSVPAVPDGFSPSIALLVIVMLLGVTLPLFGLSVVLIFILNKLKVEKKMSMNN</sequence>
<keyword evidence="1" id="KW-0472">Membrane</keyword>
<feature type="transmembrane region" description="Helical" evidence="1">
    <location>
        <begin position="335"/>
        <end position="358"/>
    </location>
</feature>
<keyword evidence="3" id="KW-1185">Reference proteome</keyword>
<dbReference type="Pfam" id="PF03929">
    <property type="entry name" value="PepSY_TM"/>
    <property type="match status" value="1"/>
</dbReference>
<dbReference type="PANTHER" id="PTHR34219">
    <property type="entry name" value="IRON-REGULATED INNER MEMBRANE PROTEIN-RELATED"/>
    <property type="match status" value="1"/>
</dbReference>
<proteinExistence type="predicted"/>
<comment type="caution">
    <text evidence="2">The sequence shown here is derived from an EMBL/GenBank/DDBJ whole genome shotgun (WGS) entry which is preliminary data.</text>
</comment>
<dbReference type="RefSeq" id="WP_020891582.1">
    <property type="nucleotide sequence ID" value="NZ_BJYV01000001.1"/>
</dbReference>